<dbReference type="EMBL" id="GBRH01165257">
    <property type="protein sequence ID" value="JAE32639.1"/>
    <property type="molecule type" value="Transcribed_RNA"/>
</dbReference>
<protein>
    <submittedName>
        <fullName evidence="1">Uncharacterized protein</fullName>
    </submittedName>
</protein>
<dbReference type="AlphaFoldDB" id="A0A0A9HA23"/>
<organism evidence="1">
    <name type="scientific">Arundo donax</name>
    <name type="common">Giant reed</name>
    <name type="synonym">Donax arundinaceus</name>
    <dbReference type="NCBI Taxonomy" id="35708"/>
    <lineage>
        <taxon>Eukaryota</taxon>
        <taxon>Viridiplantae</taxon>
        <taxon>Streptophyta</taxon>
        <taxon>Embryophyta</taxon>
        <taxon>Tracheophyta</taxon>
        <taxon>Spermatophyta</taxon>
        <taxon>Magnoliopsida</taxon>
        <taxon>Liliopsida</taxon>
        <taxon>Poales</taxon>
        <taxon>Poaceae</taxon>
        <taxon>PACMAD clade</taxon>
        <taxon>Arundinoideae</taxon>
        <taxon>Arundineae</taxon>
        <taxon>Arundo</taxon>
    </lineage>
</organism>
<accession>A0A0A9HA23</accession>
<sequence>MFLSEREQAGSDVRELDLGLAPACFCARGRMRWRRETVLVHAADGWW</sequence>
<evidence type="ECO:0000313" key="1">
    <source>
        <dbReference type="EMBL" id="JAE32639.1"/>
    </source>
</evidence>
<reference evidence="1" key="2">
    <citation type="journal article" date="2015" name="Data Brief">
        <title>Shoot transcriptome of the giant reed, Arundo donax.</title>
        <authorList>
            <person name="Barrero R.A."/>
            <person name="Guerrero F.D."/>
            <person name="Moolhuijzen P."/>
            <person name="Goolsby J.A."/>
            <person name="Tidwell J."/>
            <person name="Bellgard S.E."/>
            <person name="Bellgard M.I."/>
        </authorList>
    </citation>
    <scope>NUCLEOTIDE SEQUENCE</scope>
    <source>
        <tissue evidence="1">Shoot tissue taken approximately 20 cm above the soil surface</tissue>
    </source>
</reference>
<proteinExistence type="predicted"/>
<name>A0A0A9HA23_ARUDO</name>
<reference evidence="1" key="1">
    <citation type="submission" date="2014-09" db="EMBL/GenBank/DDBJ databases">
        <authorList>
            <person name="Magalhaes I.L.F."/>
            <person name="Oliveira U."/>
            <person name="Santos F.R."/>
            <person name="Vidigal T.H.D.A."/>
            <person name="Brescovit A.D."/>
            <person name="Santos A.J."/>
        </authorList>
    </citation>
    <scope>NUCLEOTIDE SEQUENCE</scope>
    <source>
        <tissue evidence="1">Shoot tissue taken approximately 20 cm above the soil surface</tissue>
    </source>
</reference>